<dbReference type="KEGG" id="nph:NP_4526A"/>
<gene>
    <name evidence="13" type="primary">bdbC</name>
    <name evidence="13" type="ordered locus">NP_4526A</name>
</gene>
<dbReference type="InterPro" id="IPR012187">
    <property type="entry name" value="Disulphide_bond_form_BdbC"/>
</dbReference>
<evidence type="ECO:0000256" key="9">
    <source>
        <dbReference type="ARBA" id="ARBA00023157"/>
    </source>
</evidence>
<keyword evidence="5" id="KW-0249">Electron transport</keyword>
<dbReference type="OrthoDB" id="213767at2157"/>
<dbReference type="eggNOG" id="arCOG06168">
    <property type="taxonomic scope" value="Archaea"/>
</dbReference>
<dbReference type="Pfam" id="PF02600">
    <property type="entry name" value="DsbB"/>
    <property type="match status" value="1"/>
</dbReference>
<dbReference type="GO" id="GO:0006457">
    <property type="term" value="P:protein folding"/>
    <property type="evidence" value="ECO:0007669"/>
    <property type="project" value="InterPro"/>
</dbReference>
<keyword evidence="11" id="KW-0676">Redox-active center</keyword>
<dbReference type="Gene3D" id="1.20.1550.10">
    <property type="entry name" value="DsbB-like"/>
    <property type="match status" value="1"/>
</dbReference>
<dbReference type="Proteomes" id="UP000002698">
    <property type="component" value="Chromosome"/>
</dbReference>
<organism evidence="13 14">
    <name type="scientific">Natronomonas pharaonis (strain ATCC 35678 / DSM 2160 / CIP 103997 / JCM 8858 / NBRC 14720 / NCIMB 2260 / Gabara)</name>
    <name type="common">Halobacterium pharaonis</name>
    <dbReference type="NCBI Taxonomy" id="348780"/>
    <lineage>
        <taxon>Archaea</taxon>
        <taxon>Methanobacteriati</taxon>
        <taxon>Methanobacteriota</taxon>
        <taxon>Stenosarchaea group</taxon>
        <taxon>Halobacteria</taxon>
        <taxon>Halobacteriales</taxon>
        <taxon>Natronomonadaceae</taxon>
        <taxon>Natronomonas</taxon>
    </lineage>
</organism>
<proteinExistence type="inferred from homology"/>
<evidence type="ECO:0000256" key="3">
    <source>
        <dbReference type="ARBA" id="ARBA00022448"/>
    </source>
</evidence>
<evidence type="ECO:0000256" key="4">
    <source>
        <dbReference type="ARBA" id="ARBA00022692"/>
    </source>
</evidence>
<dbReference type="PIRSF" id="PIRSF036659">
    <property type="entry name" value="BdbC"/>
    <property type="match status" value="1"/>
</dbReference>
<evidence type="ECO:0000256" key="6">
    <source>
        <dbReference type="ARBA" id="ARBA00022989"/>
    </source>
</evidence>
<evidence type="ECO:0000256" key="1">
    <source>
        <dbReference type="ARBA" id="ARBA00004141"/>
    </source>
</evidence>
<comment type="similarity">
    <text evidence="2">Belongs to the DsbB family. BdbC subfamily.</text>
</comment>
<keyword evidence="10" id="KW-0143">Chaperone</keyword>
<keyword evidence="6 12" id="KW-1133">Transmembrane helix</keyword>
<dbReference type="InterPro" id="IPR003752">
    <property type="entry name" value="DiS_bond_form_DsbB/BdbC"/>
</dbReference>
<dbReference type="STRING" id="348780.NP_4526A"/>
<dbReference type="PANTHER" id="PTHR43469:SF1">
    <property type="entry name" value="SPBETA PROPHAGE-DERIVED DISULFIDE BOND FORMATION PROTEIN B"/>
    <property type="match status" value="1"/>
</dbReference>
<keyword evidence="8 12" id="KW-0472">Membrane</keyword>
<dbReference type="EnsemblBacteria" id="CAI50354">
    <property type="protein sequence ID" value="CAI50354"/>
    <property type="gene ID" value="NP_4526A"/>
</dbReference>
<comment type="subcellular location">
    <subcellularLocation>
        <location evidence="1">Membrane</location>
        <topology evidence="1">Multi-pass membrane protein</topology>
    </subcellularLocation>
</comment>
<evidence type="ECO:0000313" key="13">
    <source>
        <dbReference type="EMBL" id="CAI50354.1"/>
    </source>
</evidence>
<evidence type="ECO:0000313" key="14">
    <source>
        <dbReference type="Proteomes" id="UP000002698"/>
    </source>
</evidence>
<dbReference type="InterPro" id="IPR023380">
    <property type="entry name" value="DsbB-like_sf"/>
</dbReference>
<feature type="transmembrane region" description="Helical" evidence="12">
    <location>
        <begin position="36"/>
        <end position="54"/>
    </location>
</feature>
<dbReference type="AlphaFoldDB" id="A0A1U7EYQ0"/>
<evidence type="ECO:0000256" key="2">
    <source>
        <dbReference type="ARBA" id="ARBA00007602"/>
    </source>
</evidence>
<sequence length="135" mass="14357">MRRRLLAVGTLVAAVATLGSLYFSDVAGFVPCDLCWYQRILMYPLVVVFGVAAVESRVGVWRTALPLSGLGVVVSAYHTAIQLTPETTCTVGGGCTAIYWRGLGVFTIPRLALVAFLLLAALSVALAVVERRVDG</sequence>
<accession>A0A1U7EYQ0</accession>
<evidence type="ECO:0000256" key="7">
    <source>
        <dbReference type="ARBA" id="ARBA00023002"/>
    </source>
</evidence>
<evidence type="ECO:0000256" key="8">
    <source>
        <dbReference type="ARBA" id="ARBA00023136"/>
    </source>
</evidence>
<dbReference type="GO" id="GO:0016020">
    <property type="term" value="C:membrane"/>
    <property type="evidence" value="ECO:0007669"/>
    <property type="project" value="UniProtKB-SubCell"/>
</dbReference>
<evidence type="ECO:0000256" key="11">
    <source>
        <dbReference type="ARBA" id="ARBA00023284"/>
    </source>
</evidence>
<dbReference type="EMBL" id="CR936257">
    <property type="protein sequence ID" value="CAI50354.1"/>
    <property type="molecule type" value="Genomic_DNA"/>
</dbReference>
<dbReference type="SUPFAM" id="SSF158442">
    <property type="entry name" value="DsbB-like"/>
    <property type="match status" value="1"/>
</dbReference>
<name>A0A1U7EYQ0_NATPD</name>
<evidence type="ECO:0000256" key="10">
    <source>
        <dbReference type="ARBA" id="ARBA00023186"/>
    </source>
</evidence>
<protein>
    <submittedName>
        <fullName evidence="13">Disulfide bond formation protein</fullName>
    </submittedName>
</protein>
<keyword evidence="3" id="KW-0813">Transport</keyword>
<dbReference type="GeneID" id="3702549"/>
<evidence type="ECO:0000256" key="5">
    <source>
        <dbReference type="ARBA" id="ARBA00022982"/>
    </source>
</evidence>
<dbReference type="RefSeq" id="WP_011323969.1">
    <property type="nucleotide sequence ID" value="NC_007426.1"/>
</dbReference>
<keyword evidence="7" id="KW-0560">Oxidoreductase</keyword>
<keyword evidence="14" id="KW-1185">Reference proteome</keyword>
<dbReference type="HOGENOM" id="CLU_128688_0_0_2"/>
<dbReference type="GO" id="GO:0015035">
    <property type="term" value="F:protein-disulfide reductase activity"/>
    <property type="evidence" value="ECO:0007669"/>
    <property type="project" value="InterPro"/>
</dbReference>
<keyword evidence="9" id="KW-1015">Disulfide bond</keyword>
<feature type="transmembrane region" description="Helical" evidence="12">
    <location>
        <begin position="111"/>
        <end position="129"/>
    </location>
</feature>
<evidence type="ECO:0000256" key="12">
    <source>
        <dbReference type="SAM" id="Phobius"/>
    </source>
</evidence>
<reference evidence="13 14" key="1">
    <citation type="journal article" date="2005" name="Genome Res.">
        <title>Living with two extremes: conclusions from the genome sequence of Natronomonas pharaonis.</title>
        <authorList>
            <person name="Falb M."/>
            <person name="Pfeiffer F."/>
            <person name="Palm P."/>
            <person name="Rodewald K."/>
            <person name="Hickmann V."/>
            <person name="Tittor J."/>
            <person name="Oesterhelt D."/>
        </authorList>
    </citation>
    <scope>NUCLEOTIDE SEQUENCE [LARGE SCALE GENOMIC DNA]</scope>
    <source>
        <strain evidence="14">ATCC 35678 / DSM 2160 / CIP 103997 / JCM 8858 / NBRC 14720 / NCIMB 2260 / Gabara</strain>
    </source>
</reference>
<keyword evidence="4 12" id="KW-0812">Transmembrane</keyword>
<dbReference type="PANTHER" id="PTHR43469">
    <property type="entry name" value="DISULFIDE FORMATION PROTEIN-RELATED"/>
    <property type="match status" value="1"/>
</dbReference>